<organism evidence="2 3">
    <name type="scientific">Iphiclides podalirius</name>
    <name type="common">scarce swallowtail</name>
    <dbReference type="NCBI Taxonomy" id="110791"/>
    <lineage>
        <taxon>Eukaryota</taxon>
        <taxon>Metazoa</taxon>
        <taxon>Ecdysozoa</taxon>
        <taxon>Arthropoda</taxon>
        <taxon>Hexapoda</taxon>
        <taxon>Insecta</taxon>
        <taxon>Pterygota</taxon>
        <taxon>Neoptera</taxon>
        <taxon>Endopterygota</taxon>
        <taxon>Lepidoptera</taxon>
        <taxon>Glossata</taxon>
        <taxon>Ditrysia</taxon>
        <taxon>Papilionoidea</taxon>
        <taxon>Papilionidae</taxon>
        <taxon>Papilioninae</taxon>
        <taxon>Iphiclides</taxon>
    </lineage>
</organism>
<protein>
    <submittedName>
        <fullName evidence="2">Uncharacterized protein</fullName>
    </submittedName>
</protein>
<dbReference type="EMBL" id="OW152828">
    <property type="protein sequence ID" value="CAH2045042.1"/>
    <property type="molecule type" value="Genomic_DNA"/>
</dbReference>
<name>A0ABN8I3Y2_9NEOP</name>
<gene>
    <name evidence="2" type="ORF">IPOD504_LOCUS4909</name>
</gene>
<reference evidence="2" key="1">
    <citation type="submission" date="2022-03" db="EMBL/GenBank/DDBJ databases">
        <authorList>
            <person name="Martin H S."/>
        </authorList>
    </citation>
    <scope>NUCLEOTIDE SEQUENCE</scope>
</reference>
<keyword evidence="3" id="KW-1185">Reference proteome</keyword>
<feature type="region of interest" description="Disordered" evidence="1">
    <location>
        <begin position="36"/>
        <end position="58"/>
    </location>
</feature>
<feature type="non-terminal residue" evidence="2">
    <location>
        <position position="265"/>
    </location>
</feature>
<feature type="compositionally biased region" description="Polar residues" evidence="1">
    <location>
        <begin position="36"/>
        <end position="48"/>
    </location>
</feature>
<accession>A0ABN8I3Y2</accession>
<proteinExistence type="predicted"/>
<evidence type="ECO:0000256" key="1">
    <source>
        <dbReference type="SAM" id="MobiDB-lite"/>
    </source>
</evidence>
<evidence type="ECO:0000313" key="3">
    <source>
        <dbReference type="Proteomes" id="UP000837857"/>
    </source>
</evidence>
<evidence type="ECO:0000313" key="2">
    <source>
        <dbReference type="EMBL" id="CAH2045042.1"/>
    </source>
</evidence>
<sequence length="265" mass="29351">MPGNFFNWKRTVVFLTVVGARNSLAVARMGRSVRASSNLQRSASSNTNREIRSERASAQPKKASADIFDLDAYRCLAQVLYRKLGRKITSLDRRSRREPALEPPLGVAVPGKCNKRELSKACVHFKLGPLGYDYVPCQGLMQLHTVENNENHILLARRPLSSASTSGIAIAPDRSDCVRATKKSSLLHELADCIKLHRGTEPVKGLGFHKLDPPEETLNSHACGNAWIKEVRGLSAEGYRGPNMDHARQCFSLEEADKETALYLV</sequence>
<dbReference type="Proteomes" id="UP000837857">
    <property type="component" value="Chromosome 16"/>
</dbReference>